<evidence type="ECO:0000256" key="2">
    <source>
        <dbReference type="ARBA" id="ARBA00006448"/>
    </source>
</evidence>
<proteinExistence type="inferred from homology"/>
<feature type="domain" description="YetF-like N-terminal transmembrane" evidence="9">
    <location>
        <begin position="4"/>
        <end position="79"/>
    </location>
</feature>
<dbReference type="Proteomes" id="UP001597458">
    <property type="component" value="Unassembled WGS sequence"/>
</dbReference>
<keyword evidence="5 7" id="KW-1133">Transmembrane helix</keyword>
<evidence type="ECO:0000259" key="9">
    <source>
        <dbReference type="Pfam" id="PF20730"/>
    </source>
</evidence>
<evidence type="ECO:0000256" key="4">
    <source>
        <dbReference type="ARBA" id="ARBA00022692"/>
    </source>
</evidence>
<evidence type="ECO:0000256" key="3">
    <source>
        <dbReference type="ARBA" id="ARBA00022475"/>
    </source>
</evidence>
<accession>A0ABW5PNP4</accession>
<keyword evidence="3" id="KW-1003">Cell membrane</keyword>
<evidence type="ECO:0000313" key="11">
    <source>
        <dbReference type="Proteomes" id="UP001597458"/>
    </source>
</evidence>
<gene>
    <name evidence="10" type="ORF">ACFSTF_04000</name>
</gene>
<dbReference type="Pfam" id="PF04239">
    <property type="entry name" value="DUF421"/>
    <property type="match status" value="1"/>
</dbReference>
<comment type="caution">
    <text evidence="10">The sequence shown here is derived from an EMBL/GenBank/DDBJ whole genome shotgun (WGS) entry which is preliminary data.</text>
</comment>
<protein>
    <submittedName>
        <fullName evidence="10">DUF421 domain-containing protein</fullName>
    </submittedName>
</protein>
<dbReference type="Pfam" id="PF20730">
    <property type="entry name" value="YetF_N"/>
    <property type="match status" value="1"/>
</dbReference>
<organism evidence="10 11">
    <name type="scientific">Terrilactibacillus laevilacticus</name>
    <dbReference type="NCBI Taxonomy" id="1380157"/>
    <lineage>
        <taxon>Bacteria</taxon>
        <taxon>Bacillati</taxon>
        <taxon>Bacillota</taxon>
        <taxon>Bacilli</taxon>
        <taxon>Bacillales</taxon>
        <taxon>Bacillaceae</taxon>
        <taxon>Terrilactibacillus</taxon>
    </lineage>
</organism>
<dbReference type="InterPro" id="IPR007353">
    <property type="entry name" value="DUF421"/>
</dbReference>
<name>A0ABW5PNP4_9BACI</name>
<dbReference type="InterPro" id="IPR048454">
    <property type="entry name" value="YetF_N"/>
</dbReference>
<keyword evidence="11" id="KW-1185">Reference proteome</keyword>
<dbReference type="PANTHER" id="PTHR34582">
    <property type="entry name" value="UPF0702 TRANSMEMBRANE PROTEIN YCAP"/>
    <property type="match status" value="1"/>
</dbReference>
<evidence type="ECO:0000256" key="7">
    <source>
        <dbReference type="SAM" id="Phobius"/>
    </source>
</evidence>
<sequence>MESYILITIKLSLGFLCLILFMNLSGKGNLAPMSAADQIQNYVLGGIVGGIIYSPQITIVQFVIVLFIWAFLNWFIRFLKLKNRFIKRFIDGERIIVVRNGKVIPENFMKAKLSTQTFTTMLRMKEISSVSSLKKAQIEQNGQLTVIKTDDEDQSYMVISDGEIYEEGLEDIGKDEDWLHAQIKKQGIEKVEDIFFAEYHKNKLRLFTY</sequence>
<keyword evidence="6 7" id="KW-0472">Membrane</keyword>
<feature type="transmembrane region" description="Helical" evidence="7">
    <location>
        <begin position="59"/>
        <end position="79"/>
    </location>
</feature>
<keyword evidence="4 7" id="KW-0812">Transmembrane</keyword>
<dbReference type="InterPro" id="IPR023090">
    <property type="entry name" value="UPF0702_alpha/beta_dom_sf"/>
</dbReference>
<dbReference type="RefSeq" id="WP_141189897.1">
    <property type="nucleotide sequence ID" value="NZ_JBHUMR010000007.1"/>
</dbReference>
<dbReference type="EMBL" id="JBHUMR010000007">
    <property type="protein sequence ID" value="MFD2616479.1"/>
    <property type="molecule type" value="Genomic_DNA"/>
</dbReference>
<feature type="transmembrane region" description="Helical" evidence="7">
    <location>
        <begin position="36"/>
        <end position="53"/>
    </location>
</feature>
<comment type="subcellular location">
    <subcellularLocation>
        <location evidence="1">Cell membrane</location>
        <topology evidence="1">Multi-pass membrane protein</topology>
    </subcellularLocation>
</comment>
<evidence type="ECO:0000256" key="1">
    <source>
        <dbReference type="ARBA" id="ARBA00004651"/>
    </source>
</evidence>
<evidence type="ECO:0000256" key="6">
    <source>
        <dbReference type="ARBA" id="ARBA00023136"/>
    </source>
</evidence>
<evidence type="ECO:0000313" key="10">
    <source>
        <dbReference type="EMBL" id="MFD2616479.1"/>
    </source>
</evidence>
<evidence type="ECO:0000259" key="8">
    <source>
        <dbReference type="Pfam" id="PF04239"/>
    </source>
</evidence>
<dbReference type="PANTHER" id="PTHR34582:SF6">
    <property type="entry name" value="UPF0702 TRANSMEMBRANE PROTEIN YCAP"/>
    <property type="match status" value="1"/>
</dbReference>
<dbReference type="Gene3D" id="3.30.240.20">
    <property type="entry name" value="bsu07140 like domains"/>
    <property type="match status" value="2"/>
</dbReference>
<comment type="similarity">
    <text evidence="2">Belongs to the UPF0702 family.</text>
</comment>
<feature type="domain" description="YetF C-terminal" evidence="8">
    <location>
        <begin position="82"/>
        <end position="199"/>
    </location>
</feature>
<reference evidence="11" key="1">
    <citation type="journal article" date="2019" name="Int. J. Syst. Evol. Microbiol.">
        <title>The Global Catalogue of Microorganisms (GCM) 10K type strain sequencing project: providing services to taxonomists for standard genome sequencing and annotation.</title>
        <authorList>
            <consortium name="The Broad Institute Genomics Platform"/>
            <consortium name="The Broad Institute Genome Sequencing Center for Infectious Disease"/>
            <person name="Wu L."/>
            <person name="Ma J."/>
        </authorList>
    </citation>
    <scope>NUCLEOTIDE SEQUENCE [LARGE SCALE GENOMIC DNA]</scope>
    <source>
        <strain evidence="11">TISTR 2241</strain>
    </source>
</reference>
<feature type="transmembrane region" description="Helical" evidence="7">
    <location>
        <begin position="6"/>
        <end position="24"/>
    </location>
</feature>
<evidence type="ECO:0000256" key="5">
    <source>
        <dbReference type="ARBA" id="ARBA00022989"/>
    </source>
</evidence>